<dbReference type="EMBL" id="CP011564">
    <property type="protein sequence ID" value="ALG82232.1"/>
    <property type="molecule type" value="Genomic_DNA"/>
</dbReference>
<feature type="region of interest" description="Disordered" evidence="1">
    <location>
        <begin position="447"/>
        <end position="468"/>
    </location>
</feature>
<protein>
    <submittedName>
        <fullName evidence="2">Uncharacterized protein</fullName>
    </submittedName>
</protein>
<evidence type="ECO:0000256" key="1">
    <source>
        <dbReference type="SAM" id="MobiDB-lite"/>
    </source>
</evidence>
<evidence type="ECO:0000313" key="2">
    <source>
        <dbReference type="EMBL" id="AKH97838.1"/>
    </source>
</evidence>
<dbReference type="HOGENOM" id="CLU_530637_0_0_2"/>
<dbReference type="Gene3D" id="2.60.40.10">
    <property type="entry name" value="Immunoglobulins"/>
    <property type="match status" value="2"/>
</dbReference>
<proteinExistence type="predicted"/>
<dbReference type="RefSeq" id="WP_050048551.1">
    <property type="nucleotide sequence ID" value="NZ_CP008874.1"/>
</dbReference>
<dbReference type="AlphaFoldDB" id="A0A0F7PET4"/>
<dbReference type="KEGG" id="hsu:HLASF_1352"/>
<reference evidence="4" key="2">
    <citation type="submission" date="2015-05" db="EMBL/GenBank/DDBJ databases">
        <title>Complete genome sequence of Halanaeroarchaeum sulfurireducens type strain M27-SA2, a sulfate-reducer haloarchaeon from marine anoxic lake Medee.</title>
        <authorList>
            <person name="Messina E."/>
            <person name="Kublanov I.V."/>
            <person name="Toshchakov S."/>
            <person name="Arcadi E."/>
            <person name="La Spada G."/>
            <person name="La Cono V."/>
            <person name="Yakimov M.M."/>
        </authorList>
    </citation>
    <scope>NUCLEOTIDE SEQUENCE [LARGE SCALE GENOMIC DNA]</scope>
    <source>
        <strain evidence="4">M27-SA2</strain>
    </source>
</reference>
<dbReference type="OrthoDB" id="239914at2157"/>
<dbReference type="STRING" id="1604004.HLASA_1339"/>
<dbReference type="Proteomes" id="UP000069906">
    <property type="component" value="Chromosome"/>
</dbReference>
<evidence type="ECO:0000313" key="5">
    <source>
        <dbReference type="Proteomes" id="UP000069906"/>
    </source>
</evidence>
<evidence type="ECO:0000313" key="3">
    <source>
        <dbReference type="EMBL" id="ALG82232.1"/>
    </source>
</evidence>
<name>A0A0F7PET4_9EURY</name>
<dbReference type="Proteomes" id="UP000060390">
    <property type="component" value="Chromosome"/>
</dbReference>
<dbReference type="PATRIC" id="fig|1604004.4.peg.1419"/>
<dbReference type="InterPro" id="IPR013783">
    <property type="entry name" value="Ig-like_fold"/>
</dbReference>
<keyword evidence="5" id="KW-1185">Reference proteome</keyword>
<reference evidence="2 5" key="1">
    <citation type="journal article" date="2015" name="ISME J.">
        <title>Elemental sulfur and acetate can support life of a novel strictly anaerobic haloarchaeon.</title>
        <authorList>
            <person name="Sorokin D.Y."/>
            <person name="Kublanov I.V."/>
            <person name="Gavrilov S.N."/>
            <person name="Rojo D."/>
            <person name="Roman P."/>
            <person name="Golyshin P.N."/>
            <person name="Slepak V.Z."/>
            <person name="Smedile F."/>
            <person name="Ferrer M."/>
            <person name="Messina E."/>
            <person name="La Cono V."/>
            <person name="Yakimov M.M."/>
        </authorList>
    </citation>
    <scope>NUCLEOTIDE SEQUENCE [LARGE SCALE GENOMIC DNA]</scope>
    <source>
        <strain evidence="2 5">HSR2</strain>
    </source>
</reference>
<sequence length="513" mass="55379">MARRVRTTVLALVLLLVVSSLSVPGVVGAADDDWTIAVDVNGESVSQGERVVVSDANLTVRISGEVDLSSVVVRVNGDDIGPFYPDGTTFTRTVDPELHGGDNSIRVIATDENERTLTHDLTVYRDSIPPFFSLSSPFTVREGYAFPSVATLDDVNESQNDSVTIDDANVTVRGAVHDESAVTDFEARIVNDGSEKTTGLSDDSTFELTTTLPLGNSTLEIRATDEYDNRRLAKTRIHVEDGEYPTVSFDGWQDESTEPVDVRVRATDDVGVTSLTLDPEGQPERELLEPTETLFDAGRDVVVRNATIEFRHAGVYNVTVTAKDVAGNVTRLNRTIEYDPTTEAEAAVPAIEIHEPESGMVNDGTYLLNATVTDGSVTQVAVESEPSDSESMTYAVIYDGPVRETVSIYRRIPVEPGENDVRIRATDAYGVGHVETVTVDTTAESDWLATPTPTETTSPTPTTSTTAPFSDVTVRSEEPLTSVTDSSVPLSPSPAIIAMLTIAAIVWMRAQTE</sequence>
<dbReference type="EMBL" id="CP008874">
    <property type="protein sequence ID" value="AKH97838.1"/>
    <property type="molecule type" value="Genomic_DNA"/>
</dbReference>
<evidence type="ECO:0000313" key="4">
    <source>
        <dbReference type="Proteomes" id="UP000060390"/>
    </source>
</evidence>
<dbReference type="GeneID" id="26010683"/>
<accession>A0A0F7PET4</accession>
<feature type="compositionally biased region" description="Low complexity" evidence="1">
    <location>
        <begin position="449"/>
        <end position="468"/>
    </location>
</feature>
<gene>
    <name evidence="3" type="ORF">HLASA_1339</name>
    <name evidence="2" type="ORF">HLASF_1352</name>
</gene>
<reference evidence="3 4" key="3">
    <citation type="journal article" date="2016" name="Stand. Genomic Sci.">
        <title>Complete genome sequence of 'Halanaeroarchaeum sulfurireducens' M27-SA2, a sulfur-reducing and acetate-oxidizing haloarchaeon from the deep-sea hypersaline anoxic lake Medee.</title>
        <authorList>
            <person name="Messina E."/>
            <person name="Sorokin D.Y."/>
            <person name="Kublanov I.V."/>
            <person name="Toshchakov S."/>
            <person name="Lopatina A."/>
            <person name="Arcadi E."/>
            <person name="Smedile F."/>
            <person name="La Spada G."/>
            <person name="La Cono V."/>
            <person name="Yakimov M.M."/>
        </authorList>
    </citation>
    <scope>NUCLEOTIDE SEQUENCE [LARGE SCALE GENOMIC DNA]</scope>
    <source>
        <strain evidence="3 4">M27-SA2</strain>
    </source>
</reference>
<dbReference type="KEGG" id="hsf:HLASA_1339"/>
<organism evidence="2 5">
    <name type="scientific">Halanaeroarchaeum sulfurireducens</name>
    <dbReference type="NCBI Taxonomy" id="1604004"/>
    <lineage>
        <taxon>Archaea</taxon>
        <taxon>Methanobacteriati</taxon>
        <taxon>Methanobacteriota</taxon>
        <taxon>Stenosarchaea group</taxon>
        <taxon>Halobacteria</taxon>
        <taxon>Halobacteriales</taxon>
        <taxon>Halobacteriaceae</taxon>
        <taxon>Halanaeroarchaeum</taxon>
    </lineage>
</organism>